<keyword evidence="4" id="KW-0788">Thiol protease</keyword>
<comment type="similarity">
    <text evidence="1">Belongs to the peptidase C15 family.</text>
</comment>
<dbReference type="SUPFAM" id="SSF53182">
    <property type="entry name" value="Pyrrolidone carboxyl peptidase (pyroglutamate aminopeptidase)"/>
    <property type="match status" value="1"/>
</dbReference>
<dbReference type="InterPro" id="IPR036440">
    <property type="entry name" value="Peptidase_C15-like_sf"/>
</dbReference>
<dbReference type="OrthoDB" id="407146at2759"/>
<evidence type="ECO:0000256" key="3">
    <source>
        <dbReference type="ARBA" id="ARBA00022801"/>
    </source>
</evidence>
<evidence type="ECO:0000256" key="4">
    <source>
        <dbReference type="ARBA" id="ARBA00022807"/>
    </source>
</evidence>
<sequence>MNTAEGVASASSGHDADEVAVLVTGFGPFLNNSTNPSWLIASTLPAHLPASPTSHPSTPRINILVPPRPIRVAYRAVLATMPAFLASTYAAADVVLHIGLASGRSFYTLESRAHRDGYRARDVDGEGWRDEDSWARWGAAGLPEVLASGFDCADVWRRWREAVDRVEMEGGEGAGAGAGAGAGEAGGEEGKSGLDVRPSDDAGRFLCDFIYYTSLAWFADRSAKEEEEEEEGEEEDGGQDGTDPNRATIGNKPLERPVAFLHVPDLPTEDDVEKGRQVTIALIRALVESRRVTIEKRRSGQ</sequence>
<dbReference type="GO" id="GO:0006508">
    <property type="term" value="P:proteolysis"/>
    <property type="evidence" value="ECO:0007669"/>
    <property type="project" value="UniProtKB-KW"/>
</dbReference>
<dbReference type="Pfam" id="PF01470">
    <property type="entry name" value="Peptidase_C15"/>
    <property type="match status" value="1"/>
</dbReference>
<gene>
    <name evidence="6" type="ORF">BDY21DRAFT_187749</name>
</gene>
<dbReference type="PANTHER" id="PTHR23402:SF1">
    <property type="entry name" value="PYROGLUTAMYL-PEPTIDASE I"/>
    <property type="match status" value="1"/>
</dbReference>
<dbReference type="GO" id="GO:0008234">
    <property type="term" value="F:cysteine-type peptidase activity"/>
    <property type="evidence" value="ECO:0007669"/>
    <property type="project" value="UniProtKB-KW"/>
</dbReference>
<evidence type="ECO:0000313" key="6">
    <source>
        <dbReference type="EMBL" id="KAF2459282.1"/>
    </source>
</evidence>
<evidence type="ECO:0000256" key="1">
    <source>
        <dbReference type="ARBA" id="ARBA00006641"/>
    </source>
</evidence>
<evidence type="ECO:0000256" key="5">
    <source>
        <dbReference type="SAM" id="MobiDB-lite"/>
    </source>
</evidence>
<proteinExistence type="inferred from homology"/>
<feature type="compositionally biased region" description="Basic and acidic residues" evidence="5">
    <location>
        <begin position="188"/>
        <end position="197"/>
    </location>
</feature>
<dbReference type="Proteomes" id="UP000799766">
    <property type="component" value="Unassembled WGS sequence"/>
</dbReference>
<name>A0A6A6P6B8_9PEZI</name>
<keyword evidence="2" id="KW-0645">Protease</keyword>
<organism evidence="6 7">
    <name type="scientific">Lineolata rhizophorae</name>
    <dbReference type="NCBI Taxonomy" id="578093"/>
    <lineage>
        <taxon>Eukaryota</taxon>
        <taxon>Fungi</taxon>
        <taxon>Dikarya</taxon>
        <taxon>Ascomycota</taxon>
        <taxon>Pezizomycotina</taxon>
        <taxon>Dothideomycetes</taxon>
        <taxon>Dothideomycetes incertae sedis</taxon>
        <taxon>Lineolatales</taxon>
        <taxon>Lineolataceae</taxon>
        <taxon>Lineolata</taxon>
    </lineage>
</organism>
<reference evidence="6" key="1">
    <citation type="journal article" date="2020" name="Stud. Mycol.">
        <title>101 Dothideomycetes genomes: a test case for predicting lifestyles and emergence of pathogens.</title>
        <authorList>
            <person name="Haridas S."/>
            <person name="Albert R."/>
            <person name="Binder M."/>
            <person name="Bloem J."/>
            <person name="Labutti K."/>
            <person name="Salamov A."/>
            <person name="Andreopoulos B."/>
            <person name="Baker S."/>
            <person name="Barry K."/>
            <person name="Bills G."/>
            <person name="Bluhm B."/>
            <person name="Cannon C."/>
            <person name="Castanera R."/>
            <person name="Culley D."/>
            <person name="Daum C."/>
            <person name="Ezra D."/>
            <person name="Gonzalez J."/>
            <person name="Henrissat B."/>
            <person name="Kuo A."/>
            <person name="Liang C."/>
            <person name="Lipzen A."/>
            <person name="Lutzoni F."/>
            <person name="Magnuson J."/>
            <person name="Mondo S."/>
            <person name="Nolan M."/>
            <person name="Ohm R."/>
            <person name="Pangilinan J."/>
            <person name="Park H.-J."/>
            <person name="Ramirez L."/>
            <person name="Alfaro M."/>
            <person name="Sun H."/>
            <person name="Tritt A."/>
            <person name="Yoshinaga Y."/>
            <person name="Zwiers L.-H."/>
            <person name="Turgeon B."/>
            <person name="Goodwin S."/>
            <person name="Spatafora J."/>
            <person name="Crous P."/>
            <person name="Grigoriev I."/>
        </authorList>
    </citation>
    <scope>NUCLEOTIDE SEQUENCE</scope>
    <source>
        <strain evidence="6">ATCC 16933</strain>
    </source>
</reference>
<feature type="compositionally biased region" description="Acidic residues" evidence="5">
    <location>
        <begin position="225"/>
        <end position="238"/>
    </location>
</feature>
<dbReference type="Gene3D" id="3.40.630.20">
    <property type="entry name" value="Peptidase C15, pyroglutamyl peptidase I-like"/>
    <property type="match status" value="1"/>
</dbReference>
<dbReference type="AlphaFoldDB" id="A0A6A6P6B8"/>
<evidence type="ECO:0008006" key="8">
    <source>
        <dbReference type="Google" id="ProtNLM"/>
    </source>
</evidence>
<feature type="region of interest" description="Disordered" evidence="5">
    <location>
        <begin position="170"/>
        <end position="197"/>
    </location>
</feature>
<evidence type="ECO:0000313" key="7">
    <source>
        <dbReference type="Proteomes" id="UP000799766"/>
    </source>
</evidence>
<keyword evidence="7" id="KW-1185">Reference proteome</keyword>
<dbReference type="PANTHER" id="PTHR23402">
    <property type="entry name" value="PROTEASE FAMILY C15 PYROGLUTAMYL-PEPTIDASE I-RELATED"/>
    <property type="match status" value="1"/>
</dbReference>
<protein>
    <recommendedName>
        <fullName evidence="8">Peptidase C15, pyroglutamyl peptidase I-like protein</fullName>
    </recommendedName>
</protein>
<accession>A0A6A6P6B8</accession>
<feature type="region of interest" description="Disordered" evidence="5">
    <location>
        <begin position="222"/>
        <end position="253"/>
    </location>
</feature>
<evidence type="ECO:0000256" key="2">
    <source>
        <dbReference type="ARBA" id="ARBA00022670"/>
    </source>
</evidence>
<dbReference type="InterPro" id="IPR016125">
    <property type="entry name" value="Peptidase_C15-like"/>
</dbReference>
<feature type="compositionally biased region" description="Gly residues" evidence="5">
    <location>
        <begin position="171"/>
        <end position="185"/>
    </location>
</feature>
<dbReference type="EMBL" id="MU001675">
    <property type="protein sequence ID" value="KAF2459282.1"/>
    <property type="molecule type" value="Genomic_DNA"/>
</dbReference>
<keyword evidence="3" id="KW-0378">Hydrolase</keyword>